<dbReference type="Proteomes" id="UP000250235">
    <property type="component" value="Unassembled WGS sequence"/>
</dbReference>
<evidence type="ECO:0000313" key="3">
    <source>
        <dbReference type="Proteomes" id="UP000250235"/>
    </source>
</evidence>
<dbReference type="EMBL" id="KQ992408">
    <property type="protein sequence ID" value="KZV50454.1"/>
    <property type="molecule type" value="Genomic_DNA"/>
</dbReference>
<accession>A0A2Z7D0D1</accession>
<evidence type="ECO:0000313" key="2">
    <source>
        <dbReference type="EMBL" id="KZV50454.1"/>
    </source>
</evidence>
<feature type="compositionally biased region" description="Basic and acidic residues" evidence="1">
    <location>
        <begin position="131"/>
        <end position="143"/>
    </location>
</feature>
<dbReference type="AlphaFoldDB" id="A0A2Z7D0D1"/>
<sequence length="253" mass="27705">MHNFCRALVVRGTVRDLEVNPIEFCGVFRRVPDVQLISSDSSSSSVHPDPDFLSTSSSGASPMDFIVDIPQLEQSPAVITQISMPTADVTTPDFIESFAQLRESVNQIQFEQLGGDAKKGKGSSSQGPSPPDDRSRPGSRDSSRGLSISTSLETGVGGFEEREVVAVFVGLRDCGSAALFCLLRANDSVSISWRNVVWMLRLVPAARICSRVCRLVVQLRVDVNDGQLYCSLRLVSCSLRIVLREDYRSDLMM</sequence>
<protein>
    <submittedName>
        <fullName evidence="2">Uncharacterized protein</fullName>
    </submittedName>
</protein>
<reference evidence="2 3" key="1">
    <citation type="journal article" date="2015" name="Proc. Natl. Acad. Sci. U.S.A.">
        <title>The resurrection genome of Boea hygrometrica: A blueprint for survival of dehydration.</title>
        <authorList>
            <person name="Xiao L."/>
            <person name="Yang G."/>
            <person name="Zhang L."/>
            <person name="Yang X."/>
            <person name="Zhao S."/>
            <person name="Ji Z."/>
            <person name="Zhou Q."/>
            <person name="Hu M."/>
            <person name="Wang Y."/>
            <person name="Chen M."/>
            <person name="Xu Y."/>
            <person name="Jin H."/>
            <person name="Xiao X."/>
            <person name="Hu G."/>
            <person name="Bao F."/>
            <person name="Hu Y."/>
            <person name="Wan P."/>
            <person name="Li L."/>
            <person name="Deng X."/>
            <person name="Kuang T."/>
            <person name="Xiang C."/>
            <person name="Zhu J.K."/>
            <person name="Oliver M.J."/>
            <person name="He Y."/>
        </authorList>
    </citation>
    <scope>NUCLEOTIDE SEQUENCE [LARGE SCALE GENOMIC DNA]</scope>
    <source>
        <strain evidence="3">cv. XS01</strain>
    </source>
</reference>
<evidence type="ECO:0000256" key="1">
    <source>
        <dbReference type="SAM" id="MobiDB-lite"/>
    </source>
</evidence>
<feature type="region of interest" description="Disordered" evidence="1">
    <location>
        <begin position="114"/>
        <end position="149"/>
    </location>
</feature>
<organism evidence="2 3">
    <name type="scientific">Dorcoceras hygrometricum</name>
    <dbReference type="NCBI Taxonomy" id="472368"/>
    <lineage>
        <taxon>Eukaryota</taxon>
        <taxon>Viridiplantae</taxon>
        <taxon>Streptophyta</taxon>
        <taxon>Embryophyta</taxon>
        <taxon>Tracheophyta</taxon>
        <taxon>Spermatophyta</taxon>
        <taxon>Magnoliopsida</taxon>
        <taxon>eudicotyledons</taxon>
        <taxon>Gunneridae</taxon>
        <taxon>Pentapetalae</taxon>
        <taxon>asterids</taxon>
        <taxon>lamiids</taxon>
        <taxon>Lamiales</taxon>
        <taxon>Gesneriaceae</taxon>
        <taxon>Didymocarpoideae</taxon>
        <taxon>Trichosporeae</taxon>
        <taxon>Loxocarpinae</taxon>
        <taxon>Dorcoceras</taxon>
    </lineage>
</organism>
<proteinExistence type="predicted"/>
<name>A0A2Z7D0D1_9LAMI</name>
<gene>
    <name evidence="2" type="ORF">F511_18973</name>
</gene>
<keyword evidence="3" id="KW-1185">Reference proteome</keyword>